<keyword evidence="3" id="KW-0547">Nucleotide-binding</keyword>
<evidence type="ECO:0000256" key="1">
    <source>
        <dbReference type="ARBA" id="ARBA00012506"/>
    </source>
</evidence>
<dbReference type="InterPro" id="IPR006675">
    <property type="entry name" value="HDIG_dom"/>
</dbReference>
<dbReference type="PANTHER" id="PTHR35795:SF1">
    <property type="entry name" value="BIS(5'-NUCLEOSYL)-TETRAPHOSPHATASE, SYMMETRICAL"/>
    <property type="match status" value="1"/>
</dbReference>
<sequence>MTEAINKMRKKVKRYLDSERYEHTLGVMYTAGCLAMKYGEDMERAMTAGVLHDCAKCIPNDEKIKLCRKYHLDISEAEMANPGLLHAKLGAFITWKKYHVEDREIICAIAAHTTGRPDMSLLDKIIYIADFIEPGRDEAPSLPIVRKLAFTDLDACLLRVLEDSLSYLNTKGAAIDPMTEKTYLYYKNRKGGTV</sequence>
<dbReference type="InterPro" id="IPR005249">
    <property type="entry name" value="YqeK"/>
</dbReference>
<evidence type="ECO:0000313" key="8">
    <source>
        <dbReference type="EMBL" id="MCB7386143.1"/>
    </source>
</evidence>
<dbReference type="SUPFAM" id="SSF109604">
    <property type="entry name" value="HD-domain/PDEase-like"/>
    <property type="match status" value="1"/>
</dbReference>
<dbReference type="InterPro" id="IPR006674">
    <property type="entry name" value="HD_domain"/>
</dbReference>
<comment type="catalytic activity">
    <reaction evidence="6">
        <text>P(1),P(4)-bis(5'-adenosyl) tetraphosphate + H2O = 2 ADP + 2 H(+)</text>
        <dbReference type="Rhea" id="RHEA:24252"/>
        <dbReference type="ChEBI" id="CHEBI:15377"/>
        <dbReference type="ChEBI" id="CHEBI:15378"/>
        <dbReference type="ChEBI" id="CHEBI:58141"/>
        <dbReference type="ChEBI" id="CHEBI:456216"/>
        <dbReference type="EC" id="3.6.1.41"/>
    </reaction>
</comment>
<keyword evidence="2" id="KW-0479">Metal-binding</keyword>
<name>A0ABS8DCJ2_9FIRM</name>
<evidence type="ECO:0000256" key="2">
    <source>
        <dbReference type="ARBA" id="ARBA00022723"/>
    </source>
</evidence>
<dbReference type="EMBL" id="JAJCIS010000001">
    <property type="protein sequence ID" value="MCB7386143.1"/>
    <property type="molecule type" value="Genomic_DNA"/>
</dbReference>
<evidence type="ECO:0000256" key="4">
    <source>
        <dbReference type="ARBA" id="ARBA00022801"/>
    </source>
</evidence>
<keyword evidence="4 8" id="KW-0378">Hydrolase</keyword>
<proteinExistence type="predicted"/>
<evidence type="ECO:0000256" key="3">
    <source>
        <dbReference type="ARBA" id="ARBA00022741"/>
    </source>
</evidence>
<evidence type="ECO:0000256" key="5">
    <source>
        <dbReference type="ARBA" id="ARBA00023004"/>
    </source>
</evidence>
<dbReference type="GO" id="GO:0008803">
    <property type="term" value="F:bis(5'-nucleosyl)-tetraphosphatase (symmetrical) activity"/>
    <property type="evidence" value="ECO:0007669"/>
    <property type="project" value="UniProtKB-EC"/>
</dbReference>
<evidence type="ECO:0000313" key="9">
    <source>
        <dbReference type="Proteomes" id="UP001299546"/>
    </source>
</evidence>
<keyword evidence="9" id="KW-1185">Reference proteome</keyword>
<dbReference type="Proteomes" id="UP001299546">
    <property type="component" value="Unassembled WGS sequence"/>
</dbReference>
<dbReference type="PROSITE" id="PS51831">
    <property type="entry name" value="HD"/>
    <property type="match status" value="1"/>
</dbReference>
<protein>
    <recommendedName>
        <fullName evidence="1">bis(5'-nucleosyl)-tetraphosphatase (symmetrical)</fullName>
        <ecNumber evidence="1">3.6.1.41</ecNumber>
    </recommendedName>
</protein>
<gene>
    <name evidence="8" type="primary">yqeK</name>
    <name evidence="8" type="ORF">LIZ65_02480</name>
</gene>
<dbReference type="PANTHER" id="PTHR35795">
    <property type="entry name" value="SLR1885 PROTEIN"/>
    <property type="match status" value="1"/>
</dbReference>
<keyword evidence="5" id="KW-0408">Iron</keyword>
<dbReference type="CDD" id="cd00077">
    <property type="entry name" value="HDc"/>
    <property type="match status" value="1"/>
</dbReference>
<dbReference type="InterPro" id="IPR051094">
    <property type="entry name" value="Diverse_Catalytic_Enzymes"/>
</dbReference>
<reference evidence="8 9" key="1">
    <citation type="submission" date="2021-10" db="EMBL/GenBank/DDBJ databases">
        <title>Collection of gut derived symbiotic bacterial strains cultured from healthy donors.</title>
        <authorList>
            <person name="Lin H."/>
            <person name="Littmann E."/>
            <person name="Kohout C."/>
            <person name="Pamer E.G."/>
        </authorList>
    </citation>
    <scope>NUCLEOTIDE SEQUENCE [LARGE SCALE GENOMIC DNA]</scope>
    <source>
        <strain evidence="8 9">DFI.1.165</strain>
    </source>
</reference>
<dbReference type="Gene3D" id="1.10.3210.10">
    <property type="entry name" value="Hypothetical protein af1432"/>
    <property type="match status" value="1"/>
</dbReference>
<dbReference type="InterPro" id="IPR003607">
    <property type="entry name" value="HD/PDEase_dom"/>
</dbReference>
<dbReference type="Pfam" id="PF01966">
    <property type="entry name" value="HD"/>
    <property type="match status" value="1"/>
</dbReference>
<dbReference type="EC" id="3.6.1.41" evidence="1"/>
<comment type="caution">
    <text evidence="8">The sequence shown here is derived from an EMBL/GenBank/DDBJ whole genome shotgun (WGS) entry which is preliminary data.</text>
</comment>
<evidence type="ECO:0000256" key="6">
    <source>
        <dbReference type="ARBA" id="ARBA00049417"/>
    </source>
</evidence>
<dbReference type="NCBIfam" id="TIGR00488">
    <property type="entry name" value="bis(5'-nucleosyl)-tetraphosphatase (symmetrical) YqeK"/>
    <property type="match status" value="1"/>
</dbReference>
<dbReference type="SMART" id="SM00471">
    <property type="entry name" value="HDc"/>
    <property type="match status" value="1"/>
</dbReference>
<accession>A0ABS8DCJ2</accession>
<dbReference type="NCBIfam" id="TIGR00277">
    <property type="entry name" value="HDIG"/>
    <property type="match status" value="1"/>
</dbReference>
<organism evidence="8 9">
    <name type="scientific">Bariatricus massiliensis</name>
    <dbReference type="NCBI Taxonomy" id="1745713"/>
    <lineage>
        <taxon>Bacteria</taxon>
        <taxon>Bacillati</taxon>
        <taxon>Bacillota</taxon>
        <taxon>Clostridia</taxon>
        <taxon>Lachnospirales</taxon>
        <taxon>Lachnospiraceae</taxon>
        <taxon>Bariatricus</taxon>
    </lineage>
</organism>
<evidence type="ECO:0000259" key="7">
    <source>
        <dbReference type="PROSITE" id="PS51831"/>
    </source>
</evidence>
<dbReference type="RefSeq" id="WP_066732351.1">
    <property type="nucleotide sequence ID" value="NZ_JAJCIQ010000001.1"/>
</dbReference>
<feature type="domain" description="HD" evidence="7">
    <location>
        <begin position="20"/>
        <end position="135"/>
    </location>
</feature>